<feature type="transmembrane region" description="Helical" evidence="1">
    <location>
        <begin position="7"/>
        <end position="29"/>
    </location>
</feature>
<evidence type="ECO:0000313" key="2">
    <source>
        <dbReference type="EMBL" id="MFC5298532.1"/>
    </source>
</evidence>
<evidence type="ECO:0000313" key="3">
    <source>
        <dbReference type="Proteomes" id="UP001595937"/>
    </source>
</evidence>
<accession>A0ABW0FGJ2</accession>
<dbReference type="EMBL" id="JBHSLN010000072">
    <property type="protein sequence ID" value="MFC5298532.1"/>
    <property type="molecule type" value="Genomic_DNA"/>
</dbReference>
<keyword evidence="1" id="KW-1133">Transmembrane helix</keyword>
<name>A0ABW0FGJ2_9MICO</name>
<evidence type="ECO:0000256" key="1">
    <source>
        <dbReference type="SAM" id="Phobius"/>
    </source>
</evidence>
<keyword evidence="1" id="KW-0812">Transmembrane</keyword>
<dbReference type="Proteomes" id="UP001595937">
    <property type="component" value="Unassembled WGS sequence"/>
</dbReference>
<reference evidence="3" key="1">
    <citation type="journal article" date="2019" name="Int. J. Syst. Evol. Microbiol.">
        <title>The Global Catalogue of Microorganisms (GCM) 10K type strain sequencing project: providing services to taxonomists for standard genome sequencing and annotation.</title>
        <authorList>
            <consortium name="The Broad Institute Genomics Platform"/>
            <consortium name="The Broad Institute Genome Sequencing Center for Infectious Disease"/>
            <person name="Wu L."/>
            <person name="Ma J."/>
        </authorList>
    </citation>
    <scope>NUCLEOTIDE SEQUENCE [LARGE SCALE GENOMIC DNA]</scope>
    <source>
        <strain evidence="3">CGMCC 1.16455</strain>
    </source>
</reference>
<comment type="caution">
    <text evidence="2">The sequence shown here is derived from an EMBL/GenBank/DDBJ whole genome shotgun (WGS) entry which is preliminary data.</text>
</comment>
<proteinExistence type="predicted"/>
<organism evidence="2 3">
    <name type="scientific">Brachybacterium tyrofermentans</name>
    <dbReference type="NCBI Taxonomy" id="47848"/>
    <lineage>
        <taxon>Bacteria</taxon>
        <taxon>Bacillati</taxon>
        <taxon>Actinomycetota</taxon>
        <taxon>Actinomycetes</taxon>
        <taxon>Micrococcales</taxon>
        <taxon>Dermabacteraceae</taxon>
        <taxon>Brachybacterium</taxon>
    </lineage>
</organism>
<keyword evidence="1" id="KW-0472">Membrane</keyword>
<gene>
    <name evidence="2" type="ORF">ACFPK8_13535</name>
</gene>
<sequence>MTDRAKYLTLVLALYGGTVAVIVGMVAAIFQRAFLDVTVDLAPAIIICLFASIIHGVRHDLDS</sequence>
<protein>
    <submittedName>
        <fullName evidence="2">Uncharacterized protein</fullName>
    </submittedName>
</protein>
<feature type="transmembrane region" description="Helical" evidence="1">
    <location>
        <begin position="41"/>
        <end position="57"/>
    </location>
</feature>
<dbReference type="RefSeq" id="WP_193116462.1">
    <property type="nucleotide sequence ID" value="NZ_BAAAIR010000100.1"/>
</dbReference>
<dbReference type="GeneID" id="303299244"/>
<keyword evidence="3" id="KW-1185">Reference proteome</keyword>